<evidence type="ECO:0000256" key="5">
    <source>
        <dbReference type="ARBA" id="ARBA00022691"/>
    </source>
</evidence>
<keyword evidence="6" id="KW-0539">Nucleus</keyword>
<protein>
    <submittedName>
        <fullName evidence="7">S-adenosyl-L-methionine-dependent methyltransferase</fullName>
    </submittedName>
</protein>
<dbReference type="FunFam" id="3.40.50.150:FF:000077">
    <property type="entry name" value="HemK methyltransferase family member 2"/>
    <property type="match status" value="1"/>
</dbReference>
<dbReference type="Proteomes" id="UP000076798">
    <property type="component" value="Unassembled WGS sequence"/>
</dbReference>
<evidence type="ECO:0000256" key="2">
    <source>
        <dbReference type="ARBA" id="ARBA00006149"/>
    </source>
</evidence>
<dbReference type="Gene3D" id="3.40.50.150">
    <property type="entry name" value="Vaccinia Virus protein VP39"/>
    <property type="match status" value="1"/>
</dbReference>
<dbReference type="GO" id="GO:0008757">
    <property type="term" value="F:S-adenosylmethionine-dependent methyltransferase activity"/>
    <property type="evidence" value="ECO:0007669"/>
    <property type="project" value="TreeGrafter"/>
</dbReference>
<evidence type="ECO:0000313" key="8">
    <source>
        <dbReference type="Proteomes" id="UP000076798"/>
    </source>
</evidence>
<evidence type="ECO:0000256" key="6">
    <source>
        <dbReference type="ARBA" id="ARBA00023242"/>
    </source>
</evidence>
<dbReference type="InterPro" id="IPR029063">
    <property type="entry name" value="SAM-dependent_MTases_sf"/>
</dbReference>
<dbReference type="EMBL" id="KV428004">
    <property type="protein sequence ID" value="KZT44505.1"/>
    <property type="molecule type" value="Genomic_DNA"/>
</dbReference>
<evidence type="ECO:0000313" key="7">
    <source>
        <dbReference type="EMBL" id="KZT44505.1"/>
    </source>
</evidence>
<proteinExistence type="inferred from homology"/>
<dbReference type="PROSITE" id="PS00092">
    <property type="entry name" value="N6_MTASE"/>
    <property type="match status" value="1"/>
</dbReference>
<evidence type="ECO:0000256" key="4">
    <source>
        <dbReference type="ARBA" id="ARBA00022679"/>
    </source>
</evidence>
<dbReference type="PANTHER" id="PTHR45875:SF1">
    <property type="entry name" value="METHYLTRANSFERASE N6AMT1"/>
    <property type="match status" value="1"/>
</dbReference>
<keyword evidence="4 7" id="KW-0808">Transferase</keyword>
<dbReference type="GO" id="GO:0035657">
    <property type="term" value="C:eRF1 methyltransferase complex"/>
    <property type="evidence" value="ECO:0007669"/>
    <property type="project" value="TreeGrafter"/>
</dbReference>
<dbReference type="AlphaFoldDB" id="A0A166J992"/>
<keyword evidence="3 7" id="KW-0489">Methyltransferase</keyword>
<gene>
    <name evidence="7" type="ORF">SISSUDRAFT_976724</name>
</gene>
<dbReference type="STRING" id="1314776.A0A166J992"/>
<dbReference type="GO" id="GO:0003676">
    <property type="term" value="F:nucleic acid binding"/>
    <property type="evidence" value="ECO:0007669"/>
    <property type="project" value="InterPro"/>
</dbReference>
<comment type="subcellular location">
    <subcellularLocation>
        <location evidence="1">Nucleus</location>
    </subcellularLocation>
</comment>
<dbReference type="PANTHER" id="PTHR45875">
    <property type="entry name" value="METHYLTRANSFERASE N6AMT1"/>
    <property type="match status" value="1"/>
</dbReference>
<keyword evidence="5" id="KW-0949">S-adenosyl-L-methionine</keyword>
<dbReference type="InterPro" id="IPR052190">
    <property type="entry name" value="Euk-Arch_PrmC-MTase"/>
</dbReference>
<dbReference type="GO" id="GO:0005634">
    <property type="term" value="C:nucleus"/>
    <property type="evidence" value="ECO:0007669"/>
    <property type="project" value="UniProtKB-SubCell"/>
</dbReference>
<name>A0A166J992_9AGAM</name>
<evidence type="ECO:0000256" key="1">
    <source>
        <dbReference type="ARBA" id="ARBA00004123"/>
    </source>
</evidence>
<comment type="similarity">
    <text evidence="2">Belongs to the eukaryotic/archaeal PrmC-related family.</text>
</comment>
<dbReference type="SUPFAM" id="SSF53335">
    <property type="entry name" value="S-adenosyl-L-methionine-dependent methyltransferases"/>
    <property type="match status" value="1"/>
</dbReference>
<dbReference type="GO" id="GO:0032259">
    <property type="term" value="P:methylation"/>
    <property type="evidence" value="ECO:0007669"/>
    <property type="project" value="UniProtKB-KW"/>
</dbReference>
<dbReference type="InterPro" id="IPR002052">
    <property type="entry name" value="DNA_methylase_N6_adenine_CS"/>
</dbReference>
<sequence length="220" mass="24200">MLPTPDLSHLSKEDLMNVYEPAEDTFILLDALENDASSLQDMKPLICLEIGSGSGCVSAFLSSILGPRSALYLCTDINQHAAACTVRTGAQNNVDLSSVVADLGTPFIDRLRSSVDILLFNPPYVPTDMGEAEFAQSSRDIQSSWAGGTDGMSVTNNLLFSVPTLLSKTGRFYLVAVEPNNVQRILHWMLEQYQLVGQVALKRRAGRELLYVLRFERQSL</sequence>
<dbReference type="OrthoDB" id="406152at2759"/>
<organism evidence="7 8">
    <name type="scientific">Sistotremastrum suecicum HHB10207 ss-3</name>
    <dbReference type="NCBI Taxonomy" id="1314776"/>
    <lineage>
        <taxon>Eukaryota</taxon>
        <taxon>Fungi</taxon>
        <taxon>Dikarya</taxon>
        <taxon>Basidiomycota</taxon>
        <taxon>Agaricomycotina</taxon>
        <taxon>Agaricomycetes</taxon>
        <taxon>Sistotremastrales</taxon>
        <taxon>Sistotremastraceae</taxon>
        <taxon>Sistotremastrum</taxon>
    </lineage>
</organism>
<keyword evidence="8" id="KW-1185">Reference proteome</keyword>
<reference evidence="7 8" key="1">
    <citation type="journal article" date="2016" name="Mol. Biol. Evol.">
        <title>Comparative Genomics of Early-Diverging Mushroom-Forming Fungi Provides Insights into the Origins of Lignocellulose Decay Capabilities.</title>
        <authorList>
            <person name="Nagy L.G."/>
            <person name="Riley R."/>
            <person name="Tritt A."/>
            <person name="Adam C."/>
            <person name="Daum C."/>
            <person name="Floudas D."/>
            <person name="Sun H."/>
            <person name="Yadav J.S."/>
            <person name="Pangilinan J."/>
            <person name="Larsson K.H."/>
            <person name="Matsuura K."/>
            <person name="Barry K."/>
            <person name="Labutti K."/>
            <person name="Kuo R."/>
            <person name="Ohm R.A."/>
            <person name="Bhattacharya S.S."/>
            <person name="Shirouzu T."/>
            <person name="Yoshinaga Y."/>
            <person name="Martin F.M."/>
            <person name="Grigoriev I.V."/>
            <person name="Hibbett D.S."/>
        </authorList>
    </citation>
    <scope>NUCLEOTIDE SEQUENCE [LARGE SCALE GENOMIC DNA]</scope>
    <source>
        <strain evidence="7 8">HHB10207 ss-3</strain>
    </source>
</reference>
<evidence type="ECO:0000256" key="3">
    <source>
        <dbReference type="ARBA" id="ARBA00022603"/>
    </source>
</evidence>
<accession>A0A166J992</accession>
<dbReference type="GO" id="GO:0008276">
    <property type="term" value="F:protein methyltransferase activity"/>
    <property type="evidence" value="ECO:0007669"/>
    <property type="project" value="TreeGrafter"/>
</dbReference>
<dbReference type="CDD" id="cd02440">
    <property type="entry name" value="AdoMet_MTases"/>
    <property type="match status" value="1"/>
</dbReference>